<gene>
    <name evidence="2" type="ORF">PRVXT_000771</name>
</gene>
<sequence length="61" mass="7132">MQRHFNFRVKVQGLFPVVITLIVIFNIKNVMITISWAQHNFSSLKNFAIKPLLGGYNIFYC</sequence>
<dbReference type="RefSeq" id="WP_350344373.1">
    <property type="nucleotide sequence ID" value="NZ_CP158367.1"/>
</dbReference>
<reference evidence="2" key="1">
    <citation type="journal article" date="2013" name="Extremophiles">
        <title>Proteinivorax tanatarense gen. nov., sp. nov., an anaerobic, haloalkaliphilic, proteolytic bacterium isolated from a decaying algal bloom, and proposal of Proteinivoraceae fam. nov.</title>
        <authorList>
            <person name="Kevbrin V."/>
            <person name="Boltyanskaya Y."/>
            <person name="Zhilina T."/>
            <person name="Kolganova T."/>
            <person name="Lavrentjeva E."/>
            <person name="Kuznetsov B."/>
        </authorList>
    </citation>
    <scope>NUCLEOTIDE SEQUENCE</scope>
    <source>
        <strain evidence="2">Z-910T</strain>
    </source>
</reference>
<keyword evidence="1" id="KW-0812">Transmembrane</keyword>
<accession>A0AAU7VNK3</accession>
<name>A0AAU7VNK3_9FIRM</name>
<keyword evidence="1" id="KW-0472">Membrane</keyword>
<proteinExistence type="predicted"/>
<organism evidence="2">
    <name type="scientific">Proteinivorax tanatarense</name>
    <dbReference type="NCBI Taxonomy" id="1260629"/>
    <lineage>
        <taxon>Bacteria</taxon>
        <taxon>Bacillati</taxon>
        <taxon>Bacillota</taxon>
        <taxon>Clostridia</taxon>
        <taxon>Eubacteriales</taxon>
        <taxon>Proteinivoracaceae</taxon>
        <taxon>Proteinivorax</taxon>
    </lineage>
</organism>
<reference evidence="2" key="2">
    <citation type="submission" date="2024-06" db="EMBL/GenBank/DDBJ databases">
        <authorList>
            <person name="Petrova K.O."/>
            <person name="Toshchakov S.V."/>
            <person name="Boltjanskaja Y.V."/>
            <person name="Kevbrin V."/>
        </authorList>
    </citation>
    <scope>NUCLEOTIDE SEQUENCE</scope>
    <source>
        <strain evidence="2">Z-910T</strain>
    </source>
</reference>
<feature type="transmembrane region" description="Helical" evidence="1">
    <location>
        <begin position="12"/>
        <end position="37"/>
    </location>
</feature>
<dbReference type="EMBL" id="CP158367">
    <property type="protein sequence ID" value="XBX75630.1"/>
    <property type="molecule type" value="Genomic_DNA"/>
</dbReference>
<evidence type="ECO:0000256" key="1">
    <source>
        <dbReference type="SAM" id="Phobius"/>
    </source>
</evidence>
<keyword evidence="1" id="KW-1133">Transmembrane helix</keyword>
<protein>
    <submittedName>
        <fullName evidence="2">Uncharacterized protein</fullName>
    </submittedName>
</protein>
<dbReference type="AlphaFoldDB" id="A0AAU7VNK3"/>
<evidence type="ECO:0000313" key="2">
    <source>
        <dbReference type="EMBL" id="XBX75630.1"/>
    </source>
</evidence>